<evidence type="ECO:0000259" key="1">
    <source>
        <dbReference type="Pfam" id="PF07738"/>
    </source>
</evidence>
<sequence>MKVKELQQEMEIFQQHSGIEIMQLKAINEGEEMLRQNLMMGMRLKKLQGSMLLSTTDEEGTNLGILVYEEDGAAFQTFKLPNPAKGVFRYVKLQIGET</sequence>
<dbReference type="Pfam" id="PF07738">
    <property type="entry name" value="Sad1_UNC"/>
    <property type="match status" value="1"/>
</dbReference>
<feature type="domain" description="SUN" evidence="1">
    <location>
        <begin position="44"/>
        <end position="95"/>
    </location>
</feature>
<protein>
    <recommendedName>
        <fullName evidence="1">SUN domain-containing protein</fullName>
    </recommendedName>
</protein>
<keyword evidence="3" id="KW-1185">Reference proteome</keyword>
<reference evidence="2 3" key="1">
    <citation type="submission" date="2019-06" db="EMBL/GenBank/DDBJ databases">
        <title>A chromosome-scale genome assembly of the European perch, Perca fluviatilis.</title>
        <authorList>
            <person name="Roques C."/>
            <person name="Zahm M."/>
            <person name="Cabau C."/>
            <person name="Klopp C."/>
            <person name="Bouchez O."/>
            <person name="Donnadieu C."/>
            <person name="Kuhl H."/>
            <person name="Gislard M."/>
            <person name="Guendouz S."/>
            <person name="Journot L."/>
            <person name="Haffray P."/>
            <person name="Bestin A."/>
            <person name="Morvezen R."/>
            <person name="Feron R."/>
            <person name="Wen M."/>
            <person name="Jouanno E."/>
            <person name="Herpin A."/>
            <person name="Schartl M."/>
            <person name="Postlethwait J."/>
            <person name="Schaerlinger B."/>
            <person name="Chardard D."/>
            <person name="Lecocq T."/>
            <person name="Poncet C."/>
            <person name="Jaffrelo L."/>
            <person name="Lampietro C."/>
            <person name="Guiguen Y."/>
        </authorList>
    </citation>
    <scope>NUCLEOTIDE SEQUENCE [LARGE SCALE GENOMIC DNA]</scope>
    <source>
        <tissue evidence="2">Blood</tissue>
    </source>
</reference>
<dbReference type="EMBL" id="VHII01000002">
    <property type="protein sequence ID" value="KAF1393614.1"/>
    <property type="molecule type" value="Genomic_DNA"/>
</dbReference>
<dbReference type="Proteomes" id="UP000465112">
    <property type="component" value="Chromosome 2"/>
</dbReference>
<organism evidence="2 3">
    <name type="scientific">Perca fluviatilis</name>
    <name type="common">European perch</name>
    <dbReference type="NCBI Taxonomy" id="8168"/>
    <lineage>
        <taxon>Eukaryota</taxon>
        <taxon>Metazoa</taxon>
        <taxon>Chordata</taxon>
        <taxon>Craniata</taxon>
        <taxon>Vertebrata</taxon>
        <taxon>Euteleostomi</taxon>
        <taxon>Actinopterygii</taxon>
        <taxon>Neopterygii</taxon>
        <taxon>Teleostei</taxon>
        <taxon>Neoteleostei</taxon>
        <taxon>Acanthomorphata</taxon>
        <taxon>Eupercaria</taxon>
        <taxon>Perciformes</taxon>
        <taxon>Percoidei</taxon>
        <taxon>Percidae</taxon>
        <taxon>Percinae</taxon>
        <taxon>Perca</taxon>
    </lineage>
</organism>
<evidence type="ECO:0000313" key="2">
    <source>
        <dbReference type="EMBL" id="KAF1393614.1"/>
    </source>
</evidence>
<comment type="caution">
    <text evidence="2">The sequence shown here is derived from an EMBL/GenBank/DDBJ whole genome shotgun (WGS) entry which is preliminary data.</text>
</comment>
<dbReference type="AlphaFoldDB" id="A0A6A5FP68"/>
<accession>A0A6A5FP68</accession>
<proteinExistence type="predicted"/>
<name>A0A6A5FP68_PERFL</name>
<evidence type="ECO:0000313" key="3">
    <source>
        <dbReference type="Proteomes" id="UP000465112"/>
    </source>
</evidence>
<gene>
    <name evidence="2" type="ORF">PFLUV_G00017870</name>
</gene>
<dbReference type="InterPro" id="IPR012919">
    <property type="entry name" value="SUN_dom"/>
</dbReference>